<accession>A0A8I5UH13</accession>
<evidence type="ECO:0000313" key="1">
    <source>
        <dbReference type="Ensembl" id="ENSPPYP00000045195.1"/>
    </source>
</evidence>
<dbReference type="GeneTree" id="ENSGT01050000248416"/>
<organism evidence="1 2">
    <name type="scientific">Pongo abelii</name>
    <name type="common">Sumatran orangutan</name>
    <name type="synonym">Pongo pygmaeus abelii</name>
    <dbReference type="NCBI Taxonomy" id="9601"/>
    <lineage>
        <taxon>Eukaryota</taxon>
        <taxon>Metazoa</taxon>
        <taxon>Chordata</taxon>
        <taxon>Craniata</taxon>
        <taxon>Vertebrata</taxon>
        <taxon>Euteleostomi</taxon>
        <taxon>Mammalia</taxon>
        <taxon>Eutheria</taxon>
        <taxon>Euarchontoglires</taxon>
        <taxon>Primates</taxon>
        <taxon>Haplorrhini</taxon>
        <taxon>Catarrhini</taxon>
        <taxon>Hominidae</taxon>
        <taxon>Pongo</taxon>
    </lineage>
</organism>
<reference evidence="1 2" key="1">
    <citation type="submission" date="2008-02" db="EMBL/GenBank/DDBJ databases">
        <title>A 6x draft sequence assembly of the Pongo pygmaeus abelii genome.</title>
        <authorList>
            <person name="Wilson R.K."/>
            <person name="Mardis E."/>
        </authorList>
    </citation>
    <scope>NUCLEOTIDE SEQUENCE [LARGE SCALE GENOMIC DNA]</scope>
</reference>
<dbReference type="Proteomes" id="UP000001595">
    <property type="component" value="Chromosome 9"/>
</dbReference>
<proteinExistence type="predicted"/>
<dbReference type="OMA" id="ISVFQSH"/>
<dbReference type="Ensembl" id="ENSPPYT00000061163.1">
    <property type="protein sequence ID" value="ENSPPYP00000045195.1"/>
    <property type="gene ID" value="ENSPPYG00000038823.1"/>
</dbReference>
<dbReference type="AlphaFoldDB" id="A0A8I5UH13"/>
<sequence length="95" mass="10438">MCSCVLKYAVFTQSKVFIARVQCRALGQFLASAMGAALAESSLWFLCSPSWRNSCDLIDSNELLEDIVIKASDFKKKSGSGISVFQSHPRTSVVR</sequence>
<name>A0A8I5UH13_PONAB</name>
<reference evidence="1" key="2">
    <citation type="submission" date="2025-08" db="UniProtKB">
        <authorList>
            <consortium name="Ensembl"/>
        </authorList>
    </citation>
    <scope>IDENTIFICATION</scope>
</reference>
<protein>
    <submittedName>
        <fullName evidence="1">Uncharacterized protein</fullName>
    </submittedName>
</protein>
<reference evidence="1" key="3">
    <citation type="submission" date="2025-09" db="UniProtKB">
        <authorList>
            <consortium name="Ensembl"/>
        </authorList>
    </citation>
    <scope>IDENTIFICATION</scope>
</reference>
<evidence type="ECO:0000313" key="2">
    <source>
        <dbReference type="Proteomes" id="UP000001595"/>
    </source>
</evidence>
<keyword evidence="2" id="KW-1185">Reference proteome</keyword>